<dbReference type="EMBL" id="AEQV01000037">
    <property type="protein sequence ID" value="EGD10232.1"/>
    <property type="molecule type" value="Genomic_DNA"/>
</dbReference>
<proteinExistence type="predicted"/>
<comment type="caution">
    <text evidence="1">The sequence shown here is derived from an EMBL/GenBank/DDBJ whole genome shotgun (WGS) entry which is preliminary data.</text>
</comment>
<dbReference type="AlphaFoldDB" id="F0BBD9"/>
<gene>
    <name evidence="1" type="ORF">XVE_1409</name>
</gene>
<organism evidence="1 2">
    <name type="scientific">Xanthomonas vesicatoria ATCC 35937</name>
    <dbReference type="NCBI Taxonomy" id="925775"/>
    <lineage>
        <taxon>Bacteria</taxon>
        <taxon>Pseudomonadati</taxon>
        <taxon>Pseudomonadota</taxon>
        <taxon>Gammaproteobacteria</taxon>
        <taxon>Lysobacterales</taxon>
        <taxon>Lysobacteraceae</taxon>
        <taxon>Xanthomonas</taxon>
    </lineage>
</organism>
<sequence>MIFGCAAGLVAFENRVAPLVQANHTLITVLRSIECLLTGAWIVDGRICTAGEFKLEVAWIVITPRYGAAGARDDTAVVHFQRARRAYATHYTGNFWIRHELFLCWLVGRT</sequence>
<reference evidence="1 2" key="1">
    <citation type="journal article" date="2011" name="BMC Genomics">
        <title>Comparative genomics reveals diversity among xanthomonads infecting tomato and pepper.</title>
        <authorList>
            <person name="Potnis N."/>
            <person name="Krasileva K."/>
            <person name="Chow V."/>
            <person name="Almeida N.F."/>
            <person name="Patil P.B."/>
            <person name="Ryan R.P."/>
            <person name="Sharlach M."/>
            <person name="Behlau F."/>
            <person name="Dow J.M."/>
            <person name="Momol M.T."/>
            <person name="White F.F."/>
            <person name="Preston J.F."/>
            <person name="Vinatzer B.A."/>
            <person name="Koebnik R."/>
            <person name="Setubal J.C."/>
            <person name="Norman D.J."/>
            <person name="Staskawicz B.J."/>
            <person name="Jones J.B."/>
        </authorList>
    </citation>
    <scope>NUCLEOTIDE SEQUENCE [LARGE SCALE GENOMIC DNA]</scope>
    <source>
        <strain evidence="1 2">ATCC 35937</strain>
    </source>
</reference>
<dbReference type="Proteomes" id="UP000003299">
    <property type="component" value="Unassembled WGS sequence"/>
</dbReference>
<accession>F0BBD9</accession>
<evidence type="ECO:0000313" key="1">
    <source>
        <dbReference type="EMBL" id="EGD10232.1"/>
    </source>
</evidence>
<protein>
    <submittedName>
        <fullName evidence="1">Uncharacterized protein</fullName>
    </submittedName>
</protein>
<evidence type="ECO:0000313" key="2">
    <source>
        <dbReference type="Proteomes" id="UP000003299"/>
    </source>
</evidence>
<name>F0BBD9_9XANT</name>